<name>A0AA88HMF1_ARTSF</name>
<dbReference type="Gene3D" id="3.60.10.10">
    <property type="entry name" value="Endonuclease/exonuclease/phosphatase"/>
    <property type="match status" value="1"/>
</dbReference>
<dbReference type="InterPro" id="IPR027124">
    <property type="entry name" value="Swc5/CFDP1/2"/>
</dbReference>
<proteinExistence type="predicted"/>
<sequence length="183" mass="20199">MFVCMTIGIAKLPSRHNIIFSAPESRREPGAALIVTKKKQSIPFKVAAKSSRILTTRFFRQHAKLSVMVCYAPTNEASDDVKGEFYKTLHSVASDIPRHDIACFVGNFNAKIGNDCKYCPQTMGCHGLGNRKENGELLVDFALPNDLAICGSCSNTVISTNIPGPLQMASREIRPYIHKEELI</sequence>
<comment type="caution">
    <text evidence="1">The sequence shown here is derived from an EMBL/GenBank/DDBJ whole genome shotgun (WGS) entry which is preliminary data.</text>
</comment>
<dbReference type="PANTHER" id="PTHR23227:SF67">
    <property type="entry name" value="CRANIOFACIAL DEVELOPMENT PROTEIN 2-LIKE"/>
    <property type="match status" value="1"/>
</dbReference>
<evidence type="ECO:0000313" key="2">
    <source>
        <dbReference type="Proteomes" id="UP001187531"/>
    </source>
</evidence>
<dbReference type="AlphaFoldDB" id="A0AA88HMF1"/>
<accession>A0AA88HMF1</accession>
<dbReference type="SUPFAM" id="SSF56219">
    <property type="entry name" value="DNase I-like"/>
    <property type="match status" value="1"/>
</dbReference>
<protein>
    <recommendedName>
        <fullName evidence="3">Craniofacial development protein 2-like</fullName>
    </recommendedName>
</protein>
<reference evidence="1" key="1">
    <citation type="submission" date="2023-07" db="EMBL/GenBank/DDBJ databases">
        <title>Chromosome-level genome assembly of Artemia franciscana.</title>
        <authorList>
            <person name="Jo E."/>
        </authorList>
    </citation>
    <scope>NUCLEOTIDE SEQUENCE</scope>
    <source>
        <tissue evidence="1">Whole body</tissue>
    </source>
</reference>
<dbReference type="EMBL" id="JAVRJZ010000013">
    <property type="protein sequence ID" value="KAK2714490.1"/>
    <property type="molecule type" value="Genomic_DNA"/>
</dbReference>
<organism evidence="1 2">
    <name type="scientific">Artemia franciscana</name>
    <name type="common">Brine shrimp</name>
    <name type="synonym">Artemia sanfranciscana</name>
    <dbReference type="NCBI Taxonomy" id="6661"/>
    <lineage>
        <taxon>Eukaryota</taxon>
        <taxon>Metazoa</taxon>
        <taxon>Ecdysozoa</taxon>
        <taxon>Arthropoda</taxon>
        <taxon>Crustacea</taxon>
        <taxon>Branchiopoda</taxon>
        <taxon>Anostraca</taxon>
        <taxon>Artemiidae</taxon>
        <taxon>Artemia</taxon>
    </lineage>
</organism>
<evidence type="ECO:0000313" key="1">
    <source>
        <dbReference type="EMBL" id="KAK2714490.1"/>
    </source>
</evidence>
<evidence type="ECO:0008006" key="3">
    <source>
        <dbReference type="Google" id="ProtNLM"/>
    </source>
</evidence>
<dbReference type="InterPro" id="IPR036691">
    <property type="entry name" value="Endo/exonu/phosph_ase_sf"/>
</dbReference>
<dbReference type="PANTHER" id="PTHR23227">
    <property type="entry name" value="BUCENTAUR RELATED"/>
    <property type="match status" value="1"/>
</dbReference>
<dbReference type="Proteomes" id="UP001187531">
    <property type="component" value="Unassembled WGS sequence"/>
</dbReference>
<gene>
    <name evidence="1" type="ORF">QYM36_008895</name>
</gene>
<keyword evidence="2" id="KW-1185">Reference proteome</keyword>